<feature type="transmembrane region" description="Helical" evidence="1">
    <location>
        <begin position="147"/>
        <end position="164"/>
    </location>
</feature>
<keyword evidence="1" id="KW-0472">Membrane</keyword>
<dbReference type="InterPro" id="IPR003675">
    <property type="entry name" value="Rce1/LyrA-like_dom"/>
</dbReference>
<feature type="transmembrane region" description="Helical" evidence="1">
    <location>
        <begin position="195"/>
        <end position="215"/>
    </location>
</feature>
<dbReference type="RefSeq" id="WP_188448601.1">
    <property type="nucleotide sequence ID" value="NZ_BMFO01000002.1"/>
</dbReference>
<keyword evidence="1" id="KW-0812">Transmembrane</keyword>
<protein>
    <recommendedName>
        <fullName evidence="2">CAAX prenyl protease 2/Lysostaphin resistance protein A-like domain-containing protein</fullName>
    </recommendedName>
</protein>
<dbReference type="Pfam" id="PF02517">
    <property type="entry name" value="Rce1-like"/>
    <property type="match status" value="1"/>
</dbReference>
<organism evidence="3 4">
    <name type="scientific">Arenimonas maotaiensis</name>
    <dbReference type="NCBI Taxonomy" id="1446479"/>
    <lineage>
        <taxon>Bacteria</taxon>
        <taxon>Pseudomonadati</taxon>
        <taxon>Pseudomonadota</taxon>
        <taxon>Gammaproteobacteria</taxon>
        <taxon>Lysobacterales</taxon>
        <taxon>Lysobacteraceae</taxon>
        <taxon>Arenimonas</taxon>
    </lineage>
</organism>
<dbReference type="AlphaFoldDB" id="A0A917CJH1"/>
<evidence type="ECO:0000259" key="2">
    <source>
        <dbReference type="Pfam" id="PF02517"/>
    </source>
</evidence>
<reference evidence="3" key="2">
    <citation type="submission" date="2020-09" db="EMBL/GenBank/DDBJ databases">
        <authorList>
            <person name="Sun Q."/>
            <person name="Zhou Y."/>
        </authorList>
    </citation>
    <scope>NUCLEOTIDE SEQUENCE</scope>
    <source>
        <strain evidence="3">CGMCC 1.12726</strain>
    </source>
</reference>
<keyword evidence="4" id="KW-1185">Reference proteome</keyword>
<evidence type="ECO:0000313" key="4">
    <source>
        <dbReference type="Proteomes" id="UP000632858"/>
    </source>
</evidence>
<feature type="transmembrane region" description="Helical" evidence="1">
    <location>
        <begin position="31"/>
        <end position="48"/>
    </location>
</feature>
<accession>A0A917CJH1</accession>
<feature type="domain" description="CAAX prenyl protease 2/Lysostaphin resistance protein A-like" evidence="2">
    <location>
        <begin position="113"/>
        <end position="206"/>
    </location>
</feature>
<dbReference type="GO" id="GO:0004175">
    <property type="term" value="F:endopeptidase activity"/>
    <property type="evidence" value="ECO:0007669"/>
    <property type="project" value="UniProtKB-ARBA"/>
</dbReference>
<feature type="transmembrane region" description="Helical" evidence="1">
    <location>
        <begin position="101"/>
        <end position="126"/>
    </location>
</feature>
<comment type="caution">
    <text evidence="3">The sequence shown here is derived from an EMBL/GenBank/DDBJ whole genome shotgun (WGS) entry which is preliminary data.</text>
</comment>
<proteinExistence type="predicted"/>
<feature type="transmembrane region" description="Helical" evidence="1">
    <location>
        <begin position="170"/>
        <end position="188"/>
    </location>
</feature>
<dbReference type="Proteomes" id="UP000632858">
    <property type="component" value="Unassembled WGS sequence"/>
</dbReference>
<reference evidence="3" key="1">
    <citation type="journal article" date="2014" name="Int. J. Syst. Evol. Microbiol.">
        <title>Complete genome sequence of Corynebacterium casei LMG S-19264T (=DSM 44701T), isolated from a smear-ripened cheese.</title>
        <authorList>
            <consortium name="US DOE Joint Genome Institute (JGI-PGF)"/>
            <person name="Walter F."/>
            <person name="Albersmeier A."/>
            <person name="Kalinowski J."/>
            <person name="Ruckert C."/>
        </authorList>
    </citation>
    <scope>NUCLEOTIDE SEQUENCE</scope>
    <source>
        <strain evidence="3">CGMCC 1.12726</strain>
    </source>
</reference>
<keyword evidence="1" id="KW-1133">Transmembrane helix</keyword>
<feature type="transmembrane region" description="Helical" evidence="1">
    <location>
        <begin position="68"/>
        <end position="89"/>
    </location>
</feature>
<evidence type="ECO:0000256" key="1">
    <source>
        <dbReference type="SAM" id="Phobius"/>
    </source>
</evidence>
<dbReference type="GO" id="GO:0080120">
    <property type="term" value="P:CAAX-box protein maturation"/>
    <property type="evidence" value="ECO:0007669"/>
    <property type="project" value="UniProtKB-ARBA"/>
</dbReference>
<gene>
    <name evidence="3" type="ORF">GCM10010960_10900</name>
</gene>
<feature type="transmembrane region" description="Helical" evidence="1">
    <location>
        <begin position="7"/>
        <end position="25"/>
    </location>
</feature>
<evidence type="ECO:0000313" key="3">
    <source>
        <dbReference type="EMBL" id="GGF90805.1"/>
    </source>
</evidence>
<sequence>MATRRPWPLAVSLAAFAAVMALWYLPGMPHFPWRGGLVAAAVLAVTWMECGSLKPLGLNFPWPKRTLWYALLVWLALEAAMDFVVQPAIVRLTGEATDYSAFAALAGNAPTTLRYLAGMWLSAAVAEELFYRGYVFRMVERFSRPSVLRNLAAILVSALLFAAPHAYQGLSGLIATFAFGLAFATVFLSVRRNLWVVILAHGFVDTLFLILAYAGKLSWYP</sequence>
<name>A0A917CJH1_9GAMM</name>
<dbReference type="EMBL" id="BMFO01000002">
    <property type="protein sequence ID" value="GGF90805.1"/>
    <property type="molecule type" value="Genomic_DNA"/>
</dbReference>